<evidence type="ECO:0000313" key="1">
    <source>
        <dbReference type="EMBL" id="KAG2311492.1"/>
    </source>
</evidence>
<reference evidence="1 2" key="1">
    <citation type="submission" date="2020-02" db="EMBL/GenBank/DDBJ databases">
        <authorList>
            <person name="Ma Q."/>
            <person name="Huang Y."/>
            <person name="Song X."/>
            <person name="Pei D."/>
        </authorList>
    </citation>
    <scope>NUCLEOTIDE SEQUENCE [LARGE SCALE GENOMIC DNA]</scope>
    <source>
        <strain evidence="1">Sxm20200214</strain>
        <tissue evidence="1">Leaf</tissue>
    </source>
</reference>
<sequence length="144" mass="15272">MADQLGLKVEPSSESFAFLDRGTQEVSSETLRLCLTLIDLDIHYDPVRVVKQHVNLVEIGDDLGDIAACHCGAEYVTSCPIKGEASREGSVPAAEVEMADKARITGGSVQRNPATQAGAAKGAAEIGEFSHASSNSTSEFFFLL</sequence>
<dbReference type="Proteomes" id="UP000886595">
    <property type="component" value="Unassembled WGS sequence"/>
</dbReference>
<dbReference type="EMBL" id="JAAMPC010000005">
    <property type="protein sequence ID" value="KAG2311492.1"/>
    <property type="molecule type" value="Genomic_DNA"/>
</dbReference>
<proteinExistence type="predicted"/>
<gene>
    <name evidence="1" type="ORF">Bca52824_023049</name>
</gene>
<comment type="caution">
    <text evidence="1">The sequence shown here is derived from an EMBL/GenBank/DDBJ whole genome shotgun (WGS) entry which is preliminary data.</text>
</comment>
<evidence type="ECO:0000313" key="2">
    <source>
        <dbReference type="Proteomes" id="UP000886595"/>
    </source>
</evidence>
<protein>
    <submittedName>
        <fullName evidence="1">Uncharacterized protein</fullName>
    </submittedName>
</protein>
<dbReference type="AlphaFoldDB" id="A0A8X7VHU4"/>
<organism evidence="1 2">
    <name type="scientific">Brassica carinata</name>
    <name type="common">Ethiopian mustard</name>
    <name type="synonym">Abyssinian cabbage</name>
    <dbReference type="NCBI Taxonomy" id="52824"/>
    <lineage>
        <taxon>Eukaryota</taxon>
        <taxon>Viridiplantae</taxon>
        <taxon>Streptophyta</taxon>
        <taxon>Embryophyta</taxon>
        <taxon>Tracheophyta</taxon>
        <taxon>Spermatophyta</taxon>
        <taxon>Magnoliopsida</taxon>
        <taxon>eudicotyledons</taxon>
        <taxon>Gunneridae</taxon>
        <taxon>Pentapetalae</taxon>
        <taxon>rosids</taxon>
        <taxon>malvids</taxon>
        <taxon>Brassicales</taxon>
        <taxon>Brassicaceae</taxon>
        <taxon>Brassiceae</taxon>
        <taxon>Brassica</taxon>
    </lineage>
</organism>
<keyword evidence="2" id="KW-1185">Reference proteome</keyword>
<name>A0A8X7VHU4_BRACI</name>
<accession>A0A8X7VHU4</accession>